<proteinExistence type="predicted"/>
<accession>A0A8D8N1D3</accession>
<organism evidence="2">
    <name type="scientific">Culex pipiens</name>
    <name type="common">House mosquito</name>
    <dbReference type="NCBI Taxonomy" id="7175"/>
    <lineage>
        <taxon>Eukaryota</taxon>
        <taxon>Metazoa</taxon>
        <taxon>Ecdysozoa</taxon>
        <taxon>Arthropoda</taxon>
        <taxon>Hexapoda</taxon>
        <taxon>Insecta</taxon>
        <taxon>Pterygota</taxon>
        <taxon>Neoptera</taxon>
        <taxon>Endopterygota</taxon>
        <taxon>Diptera</taxon>
        <taxon>Nematocera</taxon>
        <taxon>Culicoidea</taxon>
        <taxon>Culicidae</taxon>
        <taxon>Culicinae</taxon>
        <taxon>Culicini</taxon>
        <taxon>Culex</taxon>
        <taxon>Culex</taxon>
    </lineage>
</organism>
<sequence length="104" mass="11359">MHPVPAALQTNPVRPHQEHLHQGERHHEPKHGDRVPGPAELLSADDAGDAEAMSAVRPQDEGFHGGSVAVSVRYGHSDWGWDGGGGDDGYDHQVRRREPVLYFG</sequence>
<evidence type="ECO:0000256" key="1">
    <source>
        <dbReference type="SAM" id="MobiDB-lite"/>
    </source>
</evidence>
<protein>
    <submittedName>
        <fullName evidence="2">(northern house mosquito) hypothetical protein</fullName>
    </submittedName>
</protein>
<dbReference type="AlphaFoldDB" id="A0A8D8N1D3"/>
<feature type="region of interest" description="Disordered" evidence="1">
    <location>
        <begin position="1"/>
        <end position="64"/>
    </location>
</feature>
<reference evidence="2" key="1">
    <citation type="submission" date="2021-05" db="EMBL/GenBank/DDBJ databases">
        <authorList>
            <person name="Alioto T."/>
            <person name="Alioto T."/>
            <person name="Gomez Garrido J."/>
        </authorList>
    </citation>
    <scope>NUCLEOTIDE SEQUENCE</scope>
</reference>
<name>A0A8D8N1D3_CULPI</name>
<dbReference type="EMBL" id="HBUE01345476">
    <property type="protein sequence ID" value="CAG6600401.1"/>
    <property type="molecule type" value="Transcribed_RNA"/>
</dbReference>
<dbReference type="EMBL" id="HBUE01238503">
    <property type="protein sequence ID" value="CAG6548183.1"/>
    <property type="molecule type" value="Transcribed_RNA"/>
</dbReference>
<evidence type="ECO:0000313" key="2">
    <source>
        <dbReference type="EMBL" id="CAG6548183.1"/>
    </source>
</evidence>
<feature type="compositionally biased region" description="Basic and acidic residues" evidence="1">
    <location>
        <begin position="15"/>
        <end position="34"/>
    </location>
</feature>